<evidence type="ECO:0000256" key="1">
    <source>
        <dbReference type="SAM" id="MobiDB-lite"/>
    </source>
</evidence>
<protein>
    <submittedName>
        <fullName evidence="2">Uncharacterized protein</fullName>
    </submittedName>
</protein>
<proteinExistence type="predicted"/>
<reference evidence="2 3" key="1">
    <citation type="submission" date="2023-09" db="EMBL/GenBank/DDBJ databases">
        <title>Nesidiocoris tenuis whole genome shotgun sequence.</title>
        <authorList>
            <person name="Shibata T."/>
            <person name="Shimoda M."/>
            <person name="Kobayashi T."/>
            <person name="Uehara T."/>
        </authorList>
    </citation>
    <scope>NUCLEOTIDE SEQUENCE [LARGE SCALE GENOMIC DNA]</scope>
    <source>
        <strain evidence="2 3">Japan</strain>
    </source>
</reference>
<dbReference type="EMBL" id="AP028910">
    <property type="protein sequence ID" value="BES91250.1"/>
    <property type="molecule type" value="Genomic_DNA"/>
</dbReference>
<keyword evidence="3" id="KW-1185">Reference proteome</keyword>
<evidence type="ECO:0000313" key="2">
    <source>
        <dbReference type="EMBL" id="BES91250.1"/>
    </source>
</evidence>
<feature type="region of interest" description="Disordered" evidence="1">
    <location>
        <begin position="37"/>
        <end position="70"/>
    </location>
</feature>
<sequence length="70" mass="7743">MLIGKKNSNSPIWSSSTFFVAGIAKIVSNGCKFNRESPARRRREHHTRQRTIACGNARGRETNVQAASLA</sequence>
<evidence type="ECO:0000313" key="3">
    <source>
        <dbReference type="Proteomes" id="UP001307889"/>
    </source>
</evidence>
<organism evidence="2 3">
    <name type="scientific">Nesidiocoris tenuis</name>
    <dbReference type="NCBI Taxonomy" id="355587"/>
    <lineage>
        <taxon>Eukaryota</taxon>
        <taxon>Metazoa</taxon>
        <taxon>Ecdysozoa</taxon>
        <taxon>Arthropoda</taxon>
        <taxon>Hexapoda</taxon>
        <taxon>Insecta</taxon>
        <taxon>Pterygota</taxon>
        <taxon>Neoptera</taxon>
        <taxon>Paraneoptera</taxon>
        <taxon>Hemiptera</taxon>
        <taxon>Heteroptera</taxon>
        <taxon>Panheteroptera</taxon>
        <taxon>Cimicomorpha</taxon>
        <taxon>Miridae</taxon>
        <taxon>Dicyphina</taxon>
        <taxon>Nesidiocoris</taxon>
    </lineage>
</organism>
<gene>
    <name evidence="2" type="ORF">NTJ_04058</name>
</gene>
<dbReference type="Proteomes" id="UP001307889">
    <property type="component" value="Chromosome 2"/>
</dbReference>
<accession>A0ABN7AG42</accession>
<feature type="compositionally biased region" description="Basic residues" evidence="1">
    <location>
        <begin position="40"/>
        <end position="49"/>
    </location>
</feature>
<name>A0ABN7AG42_9HEMI</name>